<gene>
    <name evidence="5" type="ORF">Pyn_00796</name>
</gene>
<keyword evidence="6" id="KW-1185">Reference proteome</keyword>
<dbReference type="GO" id="GO:0016788">
    <property type="term" value="F:hydrolase activity, acting on ester bonds"/>
    <property type="evidence" value="ECO:0007669"/>
    <property type="project" value="InterPro"/>
</dbReference>
<dbReference type="SUPFAM" id="SSF47807">
    <property type="entry name" value="5' to 3' exonuclease, C-terminal subdomain"/>
    <property type="match status" value="1"/>
</dbReference>
<dbReference type="GO" id="GO:0003697">
    <property type="term" value="F:single-stranded DNA binding"/>
    <property type="evidence" value="ECO:0007669"/>
    <property type="project" value="TreeGrafter"/>
</dbReference>
<evidence type="ECO:0000259" key="4">
    <source>
        <dbReference type="SMART" id="SM00484"/>
    </source>
</evidence>
<dbReference type="FunFam" id="3.40.50.1010:FF:000029">
    <property type="entry name" value="DNA repair protein UVH3"/>
    <property type="match status" value="1"/>
</dbReference>
<dbReference type="PROSITE" id="PS00842">
    <property type="entry name" value="XPG_2"/>
    <property type="match status" value="1"/>
</dbReference>
<dbReference type="InterPro" id="IPR006086">
    <property type="entry name" value="XPG-I_dom"/>
</dbReference>
<dbReference type="CDD" id="cd09904">
    <property type="entry name" value="H3TH_XPG"/>
    <property type="match status" value="1"/>
</dbReference>
<dbReference type="InterPro" id="IPR008918">
    <property type="entry name" value="HhH2"/>
</dbReference>
<dbReference type="STRING" id="2094558.A0A314U6D4"/>
<dbReference type="Gene3D" id="1.10.150.20">
    <property type="entry name" value="5' to 3' exonuclease, C-terminal subdomain"/>
    <property type="match status" value="1"/>
</dbReference>
<feature type="compositionally biased region" description="Basic residues" evidence="3">
    <location>
        <begin position="457"/>
        <end position="472"/>
    </location>
</feature>
<dbReference type="Gene3D" id="3.40.50.1010">
    <property type="entry name" value="5'-nuclease"/>
    <property type="match status" value="1"/>
</dbReference>
<dbReference type="Proteomes" id="UP000250321">
    <property type="component" value="Unassembled WGS sequence"/>
</dbReference>
<dbReference type="PRINTS" id="PR00853">
    <property type="entry name" value="XPGRADSUPER"/>
</dbReference>
<dbReference type="SMART" id="SM00279">
    <property type="entry name" value="HhH2"/>
    <property type="match status" value="1"/>
</dbReference>
<keyword evidence="2" id="KW-0539">Nucleus</keyword>
<feature type="compositionally biased region" description="Basic residues" evidence="3">
    <location>
        <begin position="424"/>
        <end position="437"/>
    </location>
</feature>
<comment type="caution">
    <text evidence="5">The sequence shown here is derived from an EMBL/GenBank/DDBJ whole genome shotgun (WGS) entry which is preliminary data.</text>
</comment>
<feature type="region of interest" description="Disordered" evidence="3">
    <location>
        <begin position="206"/>
        <end position="234"/>
    </location>
</feature>
<dbReference type="AlphaFoldDB" id="A0A314U6D4"/>
<dbReference type="GO" id="GO:0004520">
    <property type="term" value="F:DNA endonuclease activity"/>
    <property type="evidence" value="ECO:0007669"/>
    <property type="project" value="TreeGrafter"/>
</dbReference>
<feature type="compositionally biased region" description="Basic and acidic residues" evidence="3">
    <location>
        <begin position="403"/>
        <end position="423"/>
    </location>
</feature>
<feature type="region of interest" description="Disordered" evidence="3">
    <location>
        <begin position="382"/>
        <end position="502"/>
    </location>
</feature>
<proteinExistence type="predicted"/>
<feature type="compositionally biased region" description="Basic and acidic residues" evidence="3">
    <location>
        <begin position="221"/>
        <end position="234"/>
    </location>
</feature>
<feature type="domain" description="XPG-I" evidence="4">
    <location>
        <begin position="79"/>
        <end position="148"/>
    </location>
</feature>
<dbReference type="GO" id="GO:0005634">
    <property type="term" value="C:nucleus"/>
    <property type="evidence" value="ECO:0007669"/>
    <property type="project" value="UniProtKB-SubCell"/>
</dbReference>
<dbReference type="InterPro" id="IPR019974">
    <property type="entry name" value="XPG_CS"/>
</dbReference>
<dbReference type="FunFam" id="1.10.150.20:FF:000050">
    <property type="entry name" value="DNA repair protein UVH3"/>
    <property type="match status" value="1"/>
</dbReference>
<feature type="compositionally biased region" description="Basic and acidic residues" evidence="3">
    <location>
        <begin position="482"/>
        <end position="497"/>
    </location>
</feature>
<dbReference type="SUPFAM" id="SSF88723">
    <property type="entry name" value="PIN domain-like"/>
    <property type="match status" value="1"/>
</dbReference>
<dbReference type="InterPro" id="IPR029060">
    <property type="entry name" value="PIN-like_dom_sf"/>
</dbReference>
<feature type="region of interest" description="Disordered" evidence="3">
    <location>
        <begin position="541"/>
        <end position="561"/>
    </location>
</feature>
<evidence type="ECO:0000256" key="1">
    <source>
        <dbReference type="ARBA" id="ARBA00004123"/>
    </source>
</evidence>
<feature type="region of interest" description="Disordered" evidence="3">
    <location>
        <begin position="722"/>
        <end position="750"/>
    </location>
</feature>
<dbReference type="SMART" id="SM00484">
    <property type="entry name" value="XPGI"/>
    <property type="match status" value="1"/>
</dbReference>
<dbReference type="Pfam" id="PF00867">
    <property type="entry name" value="XPG_I"/>
    <property type="match status" value="1"/>
</dbReference>
<feature type="compositionally biased region" description="Basic and acidic residues" evidence="3">
    <location>
        <begin position="1"/>
        <end position="19"/>
    </location>
</feature>
<dbReference type="InterPro" id="IPR036279">
    <property type="entry name" value="5-3_exonuclease_C_sf"/>
</dbReference>
<dbReference type="PANTHER" id="PTHR16171:SF7">
    <property type="entry name" value="DNA REPAIR PROTEIN RAD2"/>
    <property type="match status" value="1"/>
</dbReference>
<evidence type="ECO:0000313" key="6">
    <source>
        <dbReference type="Proteomes" id="UP000250321"/>
    </source>
</evidence>
<reference evidence="5 6" key="1">
    <citation type="submission" date="2018-02" db="EMBL/GenBank/DDBJ databases">
        <title>Draft genome of wild Prunus yedoensis var. nudiflora.</title>
        <authorList>
            <person name="Baek S."/>
            <person name="Kim J.-H."/>
            <person name="Choi K."/>
            <person name="Kim G.-B."/>
            <person name="Cho A."/>
            <person name="Jang H."/>
            <person name="Shin C.-H."/>
            <person name="Yu H.-J."/>
            <person name="Mun J.-H."/>
        </authorList>
    </citation>
    <scope>NUCLEOTIDE SEQUENCE [LARGE SCALE GENOMIC DNA]</scope>
    <source>
        <strain evidence="6">cv. Jeju island</strain>
        <tissue evidence="5">Leaf</tissue>
    </source>
</reference>
<feature type="compositionally biased region" description="Basic and acidic residues" evidence="3">
    <location>
        <begin position="547"/>
        <end position="558"/>
    </location>
</feature>
<sequence>MGEEKSHDNFFQESEHSWDKSSLNSDANARVEATEANLEEEMLILGQECMNLGDEQRRLERNVESVSSEMFTECQELLQMFGIPYIIAPMEAEAQCAYMELANLVDGVVTDDSDVFLFGARSVYKNIFDDRKYVETYFMKDVEKELGLSREKLIRMALLLGSDYTEGVSGIGIVNAIEVVNAFPEEDGLHKFRDWIESPDPTILGKFDGETGSSAKKRGSKFGDKDIDSQSEKEEVTAFDQNNCHGQEHKQSADLIEEIKQTFMDKHRKVSKNWHIPPSFPSEAVSVAYTCPQVDKSTEPFTWGKPDHFVLRKLCWEKFGWGTQKADELLIPVLKEYDKRETQLRLEAFYTFNERFARIRSKRIKKAVKGIAGNQSSELIDDAAQEVSRSRKKRSISTDEAGDEKSEKLSEGTEKGVFRDQRKSKGKSTIKQSRKRRTTEVPVPSERPKPAEVARTTNRRLHANGKGRGRGGRKGDDDDDGMDLHIETVEGSGEARRSGRLRKPVNYTVNDLENDDVDDPLDHCDTKCSNEESGEQLLSWDEEDKCEEGPSRFSEKKQQNAGNLSPNVGLCNDYLETGGGFCLVEDETGELAGGGFCPVEDETGELGLSQHHDPSFEAEVSEDYLKMGGRLCRDGENDRDEIGVQTTAAASEDSDLLNFSGFVNKVDFGNASVQSSVGTKRPLQGFIGCERTDACDTEQSINDEIASNNDNHSKLRVSLQENTVDNSGQPSVGVGSLSAMPFLRKKRRKT</sequence>
<evidence type="ECO:0000256" key="2">
    <source>
        <dbReference type="ARBA" id="ARBA00023242"/>
    </source>
</evidence>
<feature type="region of interest" description="Disordered" evidence="3">
    <location>
        <begin position="1"/>
        <end position="26"/>
    </location>
</feature>
<dbReference type="PANTHER" id="PTHR16171">
    <property type="entry name" value="DNA REPAIR PROTEIN COMPLEMENTING XP-G CELLS-RELATED"/>
    <property type="match status" value="1"/>
</dbReference>
<evidence type="ECO:0000256" key="3">
    <source>
        <dbReference type="SAM" id="MobiDB-lite"/>
    </source>
</evidence>
<dbReference type="EMBL" id="PJQY01003993">
    <property type="protein sequence ID" value="PQM32905.1"/>
    <property type="molecule type" value="Genomic_DNA"/>
</dbReference>
<protein>
    <submittedName>
        <fullName evidence="5">DNA repair protein UVH3 isoform X1</fullName>
    </submittedName>
</protein>
<comment type="subcellular location">
    <subcellularLocation>
        <location evidence="1">Nucleus</location>
    </subcellularLocation>
</comment>
<organism evidence="5 6">
    <name type="scientific">Prunus yedoensis var. nudiflora</name>
    <dbReference type="NCBI Taxonomy" id="2094558"/>
    <lineage>
        <taxon>Eukaryota</taxon>
        <taxon>Viridiplantae</taxon>
        <taxon>Streptophyta</taxon>
        <taxon>Embryophyta</taxon>
        <taxon>Tracheophyta</taxon>
        <taxon>Spermatophyta</taxon>
        <taxon>Magnoliopsida</taxon>
        <taxon>eudicotyledons</taxon>
        <taxon>Gunneridae</taxon>
        <taxon>Pentapetalae</taxon>
        <taxon>rosids</taxon>
        <taxon>fabids</taxon>
        <taxon>Rosales</taxon>
        <taxon>Rosaceae</taxon>
        <taxon>Amygdaloideae</taxon>
        <taxon>Amygdaleae</taxon>
        <taxon>Prunus</taxon>
    </lineage>
</organism>
<evidence type="ECO:0000313" key="5">
    <source>
        <dbReference type="EMBL" id="PQM32905.1"/>
    </source>
</evidence>
<dbReference type="CDD" id="cd09868">
    <property type="entry name" value="PIN_XPG_RAD2"/>
    <property type="match status" value="1"/>
</dbReference>
<dbReference type="OrthoDB" id="31113at2759"/>
<accession>A0A314U6D4</accession>
<name>A0A314U6D4_PRUYE</name>
<dbReference type="InterPro" id="IPR006084">
    <property type="entry name" value="XPG/Rad2"/>
</dbReference>